<evidence type="ECO:0000256" key="11">
    <source>
        <dbReference type="ARBA" id="ARBA00023316"/>
    </source>
</evidence>
<keyword evidence="20" id="KW-1185">Reference proteome</keyword>
<evidence type="ECO:0000256" key="7">
    <source>
        <dbReference type="ARBA" id="ARBA00022723"/>
    </source>
</evidence>
<keyword evidence="5" id="KW-0964">Secreted</keyword>
<reference evidence="19" key="2">
    <citation type="submission" date="2023-05" db="EMBL/GenBank/DDBJ databases">
        <authorList>
            <consortium name="Lawrence Berkeley National Laboratory"/>
            <person name="Steindorff A."/>
            <person name="Hensen N."/>
            <person name="Bonometti L."/>
            <person name="Westerberg I."/>
            <person name="Brannstrom I.O."/>
            <person name="Guillou S."/>
            <person name="Cros-Aarteil S."/>
            <person name="Calhoun S."/>
            <person name="Haridas S."/>
            <person name="Kuo A."/>
            <person name="Mondo S."/>
            <person name="Pangilinan J."/>
            <person name="Riley R."/>
            <person name="Labutti K."/>
            <person name="Andreopoulos B."/>
            <person name="Lipzen A."/>
            <person name="Chen C."/>
            <person name="Yanf M."/>
            <person name="Daum C."/>
            <person name="Ng V."/>
            <person name="Clum A."/>
            <person name="Ohm R."/>
            <person name="Martin F."/>
            <person name="Silar P."/>
            <person name="Natvig D."/>
            <person name="Lalanne C."/>
            <person name="Gautier V."/>
            <person name="Ament-Velasquez S.L."/>
            <person name="Kruys A."/>
            <person name="Hutchinson M.I."/>
            <person name="Powell A.J."/>
            <person name="Barry K."/>
            <person name="Miller A.N."/>
            <person name="Grigoriev I.V."/>
            <person name="Debuchy R."/>
            <person name="Gladieux P."/>
            <person name="Thoren M.H."/>
            <person name="Johannesson H."/>
        </authorList>
    </citation>
    <scope>NUCLEOTIDE SEQUENCE</scope>
    <source>
        <strain evidence="19">CBS 315.58</strain>
    </source>
</reference>
<feature type="chain" id="PRO_5043035071" description="Inactive metallocarboxypeptidase ECM14" evidence="17">
    <location>
        <begin position="19"/>
        <end position="537"/>
    </location>
</feature>
<evidence type="ECO:0000256" key="16">
    <source>
        <dbReference type="SAM" id="MobiDB-lite"/>
    </source>
</evidence>
<comment type="caution">
    <text evidence="19">The sequence shown here is derived from an EMBL/GenBank/DDBJ whole genome shotgun (WGS) entry which is preliminary data.</text>
</comment>
<evidence type="ECO:0000256" key="6">
    <source>
        <dbReference type="ARBA" id="ARBA00022554"/>
    </source>
</evidence>
<reference evidence="19" key="1">
    <citation type="journal article" date="2023" name="Mol. Phylogenet. Evol.">
        <title>Genome-scale phylogeny and comparative genomics of the fungal order Sordariales.</title>
        <authorList>
            <person name="Hensen N."/>
            <person name="Bonometti L."/>
            <person name="Westerberg I."/>
            <person name="Brannstrom I.O."/>
            <person name="Guillou S."/>
            <person name="Cros-Aarteil S."/>
            <person name="Calhoun S."/>
            <person name="Haridas S."/>
            <person name="Kuo A."/>
            <person name="Mondo S."/>
            <person name="Pangilinan J."/>
            <person name="Riley R."/>
            <person name="LaButti K."/>
            <person name="Andreopoulos B."/>
            <person name="Lipzen A."/>
            <person name="Chen C."/>
            <person name="Yan M."/>
            <person name="Daum C."/>
            <person name="Ng V."/>
            <person name="Clum A."/>
            <person name="Steindorff A."/>
            <person name="Ohm R.A."/>
            <person name="Martin F."/>
            <person name="Silar P."/>
            <person name="Natvig D.O."/>
            <person name="Lalanne C."/>
            <person name="Gautier V."/>
            <person name="Ament-Velasquez S.L."/>
            <person name="Kruys A."/>
            <person name="Hutchinson M.I."/>
            <person name="Powell A.J."/>
            <person name="Barry K."/>
            <person name="Miller A.N."/>
            <person name="Grigoriev I.V."/>
            <person name="Debuchy R."/>
            <person name="Gladieux P."/>
            <person name="Hiltunen Thoren M."/>
            <person name="Johannesson H."/>
        </authorList>
    </citation>
    <scope>NUCLEOTIDE SEQUENCE</scope>
    <source>
        <strain evidence="19">CBS 315.58</strain>
    </source>
</reference>
<dbReference type="AlphaFoldDB" id="A0AAN7AXW7"/>
<evidence type="ECO:0000259" key="18">
    <source>
        <dbReference type="PROSITE" id="PS52035"/>
    </source>
</evidence>
<evidence type="ECO:0000256" key="4">
    <source>
        <dbReference type="ARBA" id="ARBA00005988"/>
    </source>
</evidence>
<dbReference type="PANTHER" id="PTHR11705">
    <property type="entry name" value="PROTEASE FAMILY M14 CARBOXYPEPTIDASE A,B"/>
    <property type="match status" value="1"/>
</dbReference>
<dbReference type="PROSITE" id="PS00132">
    <property type="entry name" value="CARBOXYPEPT_ZN_1"/>
    <property type="match status" value="1"/>
</dbReference>
<dbReference type="GO" id="GO:0005773">
    <property type="term" value="C:vacuole"/>
    <property type="evidence" value="ECO:0007669"/>
    <property type="project" value="UniProtKB-SubCell"/>
</dbReference>
<keyword evidence="8 17" id="KW-0732">Signal</keyword>
<dbReference type="GO" id="GO:0005576">
    <property type="term" value="C:extracellular region"/>
    <property type="evidence" value="ECO:0007669"/>
    <property type="project" value="UniProtKB-SubCell"/>
</dbReference>
<proteinExistence type="inferred from homology"/>
<evidence type="ECO:0000256" key="8">
    <source>
        <dbReference type="ARBA" id="ARBA00022729"/>
    </source>
</evidence>
<keyword evidence="10" id="KW-1015">Disulfide bond</keyword>
<dbReference type="GO" id="GO:0006508">
    <property type="term" value="P:proteolysis"/>
    <property type="evidence" value="ECO:0007669"/>
    <property type="project" value="InterPro"/>
</dbReference>
<keyword evidence="9" id="KW-0862">Zinc</keyword>
<dbReference type="SUPFAM" id="SSF53187">
    <property type="entry name" value="Zn-dependent exopeptidases"/>
    <property type="match status" value="1"/>
</dbReference>
<evidence type="ECO:0000256" key="9">
    <source>
        <dbReference type="ARBA" id="ARBA00022833"/>
    </source>
</evidence>
<evidence type="ECO:0000256" key="1">
    <source>
        <dbReference type="ARBA" id="ARBA00001947"/>
    </source>
</evidence>
<comment type="similarity">
    <text evidence="4 15">Belongs to the peptidase M14 family.</text>
</comment>
<dbReference type="Gene3D" id="3.40.630.10">
    <property type="entry name" value="Zn peptidases"/>
    <property type="match status" value="1"/>
</dbReference>
<evidence type="ECO:0000256" key="3">
    <source>
        <dbReference type="ARBA" id="ARBA00004613"/>
    </source>
</evidence>
<evidence type="ECO:0000256" key="5">
    <source>
        <dbReference type="ARBA" id="ARBA00022525"/>
    </source>
</evidence>
<organism evidence="19 20">
    <name type="scientific">Triangularia verruculosa</name>
    <dbReference type="NCBI Taxonomy" id="2587418"/>
    <lineage>
        <taxon>Eukaryota</taxon>
        <taxon>Fungi</taxon>
        <taxon>Dikarya</taxon>
        <taxon>Ascomycota</taxon>
        <taxon>Pezizomycotina</taxon>
        <taxon>Sordariomycetes</taxon>
        <taxon>Sordariomycetidae</taxon>
        <taxon>Sordariales</taxon>
        <taxon>Podosporaceae</taxon>
        <taxon>Triangularia</taxon>
    </lineage>
</organism>
<comment type="function">
    <text evidence="12">Inactive carboxypeptidase that may play a role in cell wall organization and biogenesis.</text>
</comment>
<accession>A0AAN7AXW7</accession>
<keyword evidence="11" id="KW-0961">Cell wall biogenesis/degradation</keyword>
<dbReference type="SMART" id="SM00631">
    <property type="entry name" value="Zn_pept"/>
    <property type="match status" value="1"/>
</dbReference>
<dbReference type="GO" id="GO:0008270">
    <property type="term" value="F:zinc ion binding"/>
    <property type="evidence" value="ECO:0007669"/>
    <property type="project" value="InterPro"/>
</dbReference>
<dbReference type="InterPro" id="IPR000834">
    <property type="entry name" value="Peptidase_M14"/>
</dbReference>
<comment type="cofactor">
    <cofactor evidence="1">
        <name>Zn(2+)</name>
        <dbReference type="ChEBI" id="CHEBI:29105"/>
    </cofactor>
</comment>
<dbReference type="GO" id="GO:0071555">
    <property type="term" value="P:cell wall organization"/>
    <property type="evidence" value="ECO:0007669"/>
    <property type="project" value="UniProtKB-KW"/>
</dbReference>
<comment type="caution">
    <text evidence="15">Lacks conserved residue(s) required for the propagation of feature annotation.</text>
</comment>
<dbReference type="InterPro" id="IPR057246">
    <property type="entry name" value="CARBOXYPEPT_ZN_1"/>
</dbReference>
<evidence type="ECO:0000256" key="14">
    <source>
        <dbReference type="ARBA" id="ARBA00026213"/>
    </source>
</evidence>
<evidence type="ECO:0000313" key="20">
    <source>
        <dbReference type="Proteomes" id="UP001303160"/>
    </source>
</evidence>
<evidence type="ECO:0000256" key="15">
    <source>
        <dbReference type="PROSITE-ProRule" id="PRU01379"/>
    </source>
</evidence>
<comment type="subcellular location">
    <subcellularLocation>
        <location evidence="3">Secreted</location>
    </subcellularLocation>
    <subcellularLocation>
        <location evidence="2">Vacuole</location>
    </subcellularLocation>
</comment>
<dbReference type="CDD" id="cd03860">
    <property type="entry name" value="M14_CP_A-B_like"/>
    <property type="match status" value="1"/>
</dbReference>
<dbReference type="FunFam" id="3.40.630.10:FF:000060">
    <property type="entry name" value="Putative metallocarboxypeptidase ecm14"/>
    <property type="match status" value="1"/>
</dbReference>
<evidence type="ECO:0000256" key="13">
    <source>
        <dbReference type="ARBA" id="ARBA00026187"/>
    </source>
</evidence>
<feature type="domain" description="Peptidase M14" evidence="18">
    <location>
        <begin position="187"/>
        <end position="505"/>
    </location>
</feature>
<feature type="signal peptide" evidence="17">
    <location>
        <begin position="1"/>
        <end position="18"/>
    </location>
</feature>
<name>A0AAN7AXW7_9PEZI</name>
<dbReference type="Proteomes" id="UP001303160">
    <property type="component" value="Unassembled WGS sequence"/>
</dbReference>
<evidence type="ECO:0000256" key="17">
    <source>
        <dbReference type="SAM" id="SignalP"/>
    </source>
</evidence>
<evidence type="ECO:0000256" key="10">
    <source>
        <dbReference type="ARBA" id="ARBA00023157"/>
    </source>
</evidence>
<evidence type="ECO:0000256" key="2">
    <source>
        <dbReference type="ARBA" id="ARBA00004116"/>
    </source>
</evidence>
<feature type="region of interest" description="Disordered" evidence="16">
    <location>
        <begin position="512"/>
        <end position="537"/>
    </location>
</feature>
<dbReference type="PROSITE" id="PS52035">
    <property type="entry name" value="PEPTIDASE_M14"/>
    <property type="match status" value="1"/>
</dbReference>
<keyword evidence="7" id="KW-0479">Metal-binding</keyword>
<dbReference type="PANTHER" id="PTHR11705:SF147">
    <property type="entry name" value="INACTIVE METALLOCARBOXYPEPTIDASE ECM14"/>
    <property type="match status" value="1"/>
</dbReference>
<evidence type="ECO:0000313" key="19">
    <source>
        <dbReference type="EMBL" id="KAK4203663.1"/>
    </source>
</evidence>
<protein>
    <recommendedName>
        <fullName evidence="13">Inactive metallocarboxypeptidase ECM14</fullName>
    </recommendedName>
    <alternativeName>
        <fullName evidence="14">Inactive metallocarboxypeptidase ecm14</fullName>
    </alternativeName>
</protein>
<dbReference type="PRINTS" id="PR00765">
    <property type="entry name" value="CRBOXYPTASEA"/>
</dbReference>
<sequence length="537" mass="60453">MRLQPVALALALAPSTNAAATWIEPTHRAQVSVQHNNHDYSILTWFRDAAVEVFFGKRLRDDDAEARKTNPEIAMRHRDDIVLRFNATTFEQRRALAEITKEFQALDIWTIAHEYVDARLFNAKRYMPGLVRKLPDSLKQPEILIYDLPSAIWATFPNAEKTTQGFSSSSQSVKTSREGMGNLFFKDYQRLSVITSWMRLLEAMFPSLTEMTSIGKSFEGRDIHALRVGARNEVEEEGGSRKTILVTGGLHGREWISTSTVTYLIWSMVTAHGKDPMITKLLDKFDIVFIPIVNPDGYEYTWQTNRLWRKSRQETNTEHCPGMDLDHAFGYEWATNKNSGPCSESYGGDSPFHAVEASELAQWARNQTSQNGVKFVGFLDLHSYSQQILFPYSYTCAAQPPNLENLMELGVGLAKAIRLSSGEAYTVTSACEGAVAYRGKDNDNSRMEGGGGSAIDWFYHELGAKYSYQIKLRDTGSYGFLLPADHIVPAGEEVLSALKYFGDFLLGNNGIEKGSTEHSPQSPRPTAGQWRDLKRRR</sequence>
<dbReference type="GO" id="GO:0004181">
    <property type="term" value="F:metallocarboxypeptidase activity"/>
    <property type="evidence" value="ECO:0007669"/>
    <property type="project" value="InterPro"/>
</dbReference>
<evidence type="ECO:0000256" key="12">
    <source>
        <dbReference type="ARBA" id="ARBA00025210"/>
    </source>
</evidence>
<dbReference type="Pfam" id="PF00246">
    <property type="entry name" value="Peptidase_M14"/>
    <property type="match status" value="1"/>
</dbReference>
<dbReference type="EMBL" id="MU863887">
    <property type="protein sequence ID" value="KAK4203663.1"/>
    <property type="molecule type" value="Genomic_DNA"/>
</dbReference>
<gene>
    <name evidence="19" type="ORF">QBC40DRAFT_274192</name>
</gene>
<keyword evidence="6" id="KW-0926">Vacuole</keyword>